<evidence type="ECO:0000256" key="5">
    <source>
        <dbReference type="PROSITE-ProRule" id="PRU00042"/>
    </source>
</evidence>
<dbReference type="EMBL" id="LJIJ01001386">
    <property type="protein sequence ID" value="ODM91890.1"/>
    <property type="molecule type" value="Genomic_DNA"/>
</dbReference>
<dbReference type="InterPro" id="IPR013087">
    <property type="entry name" value="Znf_C2H2_type"/>
</dbReference>
<dbReference type="FunFam" id="3.30.160.60:FF:000100">
    <property type="entry name" value="Zinc finger 45-like"/>
    <property type="match status" value="1"/>
</dbReference>
<evidence type="ECO:0000256" key="1">
    <source>
        <dbReference type="ARBA" id="ARBA00022723"/>
    </source>
</evidence>
<feature type="domain" description="C2H2-type" evidence="7">
    <location>
        <begin position="322"/>
        <end position="347"/>
    </location>
</feature>
<evidence type="ECO:0000256" key="2">
    <source>
        <dbReference type="ARBA" id="ARBA00022737"/>
    </source>
</evidence>
<keyword evidence="1" id="KW-0479">Metal-binding</keyword>
<name>A0A1D2MFW9_ORCCI</name>
<comment type="caution">
    <text evidence="8">The sequence shown here is derived from an EMBL/GenBank/DDBJ whole genome shotgun (WGS) entry which is preliminary data.</text>
</comment>
<dbReference type="AlphaFoldDB" id="A0A1D2MFW9"/>
<evidence type="ECO:0000256" key="4">
    <source>
        <dbReference type="ARBA" id="ARBA00022833"/>
    </source>
</evidence>
<dbReference type="InterPro" id="IPR036236">
    <property type="entry name" value="Znf_C2H2_sf"/>
</dbReference>
<dbReference type="Pfam" id="PF13894">
    <property type="entry name" value="zf-C2H2_4"/>
    <property type="match status" value="1"/>
</dbReference>
<feature type="compositionally biased region" description="Basic and acidic residues" evidence="6">
    <location>
        <begin position="402"/>
        <end position="411"/>
    </location>
</feature>
<feature type="domain" description="C2H2-type" evidence="7">
    <location>
        <begin position="215"/>
        <end position="242"/>
    </location>
</feature>
<evidence type="ECO:0000313" key="9">
    <source>
        <dbReference type="Proteomes" id="UP000094527"/>
    </source>
</evidence>
<feature type="compositionally biased region" description="Acidic residues" evidence="6">
    <location>
        <begin position="35"/>
        <end position="45"/>
    </location>
</feature>
<dbReference type="PROSITE" id="PS00028">
    <property type="entry name" value="ZINC_FINGER_C2H2_1"/>
    <property type="match status" value="5"/>
</dbReference>
<dbReference type="SUPFAM" id="SSF57667">
    <property type="entry name" value="beta-beta-alpha zinc fingers"/>
    <property type="match status" value="2"/>
</dbReference>
<protein>
    <submittedName>
        <fullName evidence="8">Zinc finger and BTB domain-containing protein 17</fullName>
    </submittedName>
</protein>
<reference evidence="8 9" key="1">
    <citation type="journal article" date="2016" name="Genome Biol. Evol.">
        <title>Gene Family Evolution Reflects Adaptation to Soil Environmental Stressors in the Genome of the Collembolan Orchesella cincta.</title>
        <authorList>
            <person name="Faddeeva-Vakhrusheva A."/>
            <person name="Derks M.F."/>
            <person name="Anvar S.Y."/>
            <person name="Agamennone V."/>
            <person name="Suring W."/>
            <person name="Smit S."/>
            <person name="van Straalen N.M."/>
            <person name="Roelofs D."/>
        </authorList>
    </citation>
    <scope>NUCLEOTIDE SEQUENCE [LARGE SCALE GENOMIC DNA]</scope>
    <source>
        <tissue evidence="8">Mixed pool</tissue>
    </source>
</reference>
<dbReference type="Gene3D" id="3.30.160.60">
    <property type="entry name" value="Classic Zinc Finger"/>
    <property type="match status" value="4"/>
</dbReference>
<feature type="domain" description="C2H2-type" evidence="7">
    <location>
        <begin position="353"/>
        <end position="380"/>
    </location>
</feature>
<dbReference type="Pfam" id="PF00096">
    <property type="entry name" value="zf-C2H2"/>
    <property type="match status" value="3"/>
</dbReference>
<dbReference type="STRING" id="48709.A0A1D2MFW9"/>
<gene>
    <name evidence="8" type="ORF">Ocin01_14793</name>
</gene>
<feature type="region of interest" description="Disordered" evidence="6">
    <location>
        <begin position="397"/>
        <end position="433"/>
    </location>
</feature>
<sequence length="433" mass="50103">MEFYHTTSLNYGDYEQMEAPQDEVEFYLSPRLNYDDYEQMEEPDQPESPHVNENLFQSTSAESFPEFYHPPHPTTMGRRVEIYSDTTSEGNEEGAPETTPLTPPSLSKRTKRKRRRRQISDTASDFQQEESNEEVAPAQKKSAGGKMKRSSNMRVSKDKRIVTIYNIQLIKLSEEEGQYKCSVCDAILLNKRHILRTHVIKEHTTRYERRPRPQFSCPICARPFFRADDVKCHVWSHYSEQELADVVARGGKLPKRLFKNSFSCDQCLRSFATSGTLEKHITDGHGDGKIVEKEICGLCGARVVSVKRHMKLKHVSEEDKKFECGICKIRFVHNSRLIHHRKVAHSNFYIKPFKCNVCGRTFKFELNLKDHLFVHADVKPFNCSLCRKGFPRRSTLKRHVASVHEGKNRSDSKKKKQQGSNVMDNQITPVSED</sequence>
<keyword evidence="2" id="KW-0677">Repeat</keyword>
<keyword evidence="9" id="KW-1185">Reference proteome</keyword>
<keyword evidence="4" id="KW-0862">Zinc</keyword>
<dbReference type="OrthoDB" id="6077919at2759"/>
<evidence type="ECO:0000256" key="6">
    <source>
        <dbReference type="SAM" id="MobiDB-lite"/>
    </source>
</evidence>
<proteinExistence type="predicted"/>
<organism evidence="8 9">
    <name type="scientific">Orchesella cincta</name>
    <name type="common">Springtail</name>
    <name type="synonym">Podura cincta</name>
    <dbReference type="NCBI Taxonomy" id="48709"/>
    <lineage>
        <taxon>Eukaryota</taxon>
        <taxon>Metazoa</taxon>
        <taxon>Ecdysozoa</taxon>
        <taxon>Arthropoda</taxon>
        <taxon>Hexapoda</taxon>
        <taxon>Collembola</taxon>
        <taxon>Entomobryomorpha</taxon>
        <taxon>Entomobryoidea</taxon>
        <taxon>Orchesellidae</taxon>
        <taxon>Orchesellinae</taxon>
        <taxon>Orchesella</taxon>
    </lineage>
</organism>
<dbReference type="PANTHER" id="PTHR24379:SF121">
    <property type="entry name" value="C2H2-TYPE DOMAIN-CONTAINING PROTEIN"/>
    <property type="match status" value="1"/>
</dbReference>
<feature type="compositionally biased region" description="Basic residues" evidence="6">
    <location>
        <begin position="108"/>
        <end position="117"/>
    </location>
</feature>
<feature type="domain" description="C2H2-type" evidence="7">
    <location>
        <begin position="381"/>
        <end position="409"/>
    </location>
</feature>
<dbReference type="GO" id="GO:0008270">
    <property type="term" value="F:zinc ion binding"/>
    <property type="evidence" value="ECO:0007669"/>
    <property type="project" value="UniProtKB-KW"/>
</dbReference>
<feature type="compositionally biased region" description="Polar residues" evidence="6">
    <location>
        <begin position="418"/>
        <end position="433"/>
    </location>
</feature>
<dbReference type="PANTHER" id="PTHR24379">
    <property type="entry name" value="KRAB AND ZINC FINGER DOMAIN-CONTAINING"/>
    <property type="match status" value="1"/>
</dbReference>
<dbReference type="Proteomes" id="UP000094527">
    <property type="component" value="Unassembled WGS sequence"/>
</dbReference>
<dbReference type="OMA" id="LCDYETA"/>
<feature type="domain" description="C2H2-type" evidence="7">
    <location>
        <begin position="262"/>
        <end position="290"/>
    </location>
</feature>
<accession>A0A1D2MFW9</accession>
<dbReference type="SMART" id="SM00355">
    <property type="entry name" value="ZnF_C2H2"/>
    <property type="match status" value="7"/>
</dbReference>
<feature type="region of interest" description="Disordered" evidence="6">
    <location>
        <begin position="35"/>
        <end position="154"/>
    </location>
</feature>
<evidence type="ECO:0000259" key="7">
    <source>
        <dbReference type="PROSITE" id="PS50157"/>
    </source>
</evidence>
<feature type="compositionally biased region" description="Low complexity" evidence="6">
    <location>
        <begin position="98"/>
        <end position="107"/>
    </location>
</feature>
<evidence type="ECO:0000256" key="3">
    <source>
        <dbReference type="ARBA" id="ARBA00022771"/>
    </source>
</evidence>
<keyword evidence="3 5" id="KW-0863">Zinc-finger</keyword>
<evidence type="ECO:0000313" key="8">
    <source>
        <dbReference type="EMBL" id="ODM91890.1"/>
    </source>
</evidence>
<dbReference type="PROSITE" id="PS50157">
    <property type="entry name" value="ZINC_FINGER_C2H2_2"/>
    <property type="match status" value="5"/>
</dbReference>